<dbReference type="AlphaFoldDB" id="A0A5A8C8E8"/>
<feature type="repeat" description="WD" evidence="5">
    <location>
        <begin position="291"/>
        <end position="332"/>
    </location>
</feature>
<proteinExistence type="predicted"/>
<evidence type="ECO:0000256" key="5">
    <source>
        <dbReference type="PROSITE-ProRule" id="PRU00221"/>
    </source>
</evidence>
<feature type="compositionally biased region" description="Low complexity" evidence="6">
    <location>
        <begin position="21"/>
        <end position="31"/>
    </location>
</feature>
<accession>A0A5A8C8E8</accession>
<evidence type="ECO:0000256" key="4">
    <source>
        <dbReference type="ARBA" id="ARBA00023242"/>
    </source>
</evidence>
<evidence type="ECO:0000313" key="7">
    <source>
        <dbReference type="EMBL" id="KAA0148874.1"/>
    </source>
</evidence>
<feature type="region of interest" description="Disordered" evidence="6">
    <location>
        <begin position="1"/>
        <end position="74"/>
    </location>
</feature>
<comment type="caution">
    <text evidence="7">The sequence shown here is derived from an EMBL/GenBank/DDBJ whole genome shotgun (WGS) entry which is preliminary data.</text>
</comment>
<evidence type="ECO:0000256" key="1">
    <source>
        <dbReference type="ARBA" id="ARBA00004123"/>
    </source>
</evidence>
<dbReference type="InterPro" id="IPR015943">
    <property type="entry name" value="WD40/YVTN_repeat-like_dom_sf"/>
</dbReference>
<feature type="compositionally biased region" description="Acidic residues" evidence="6">
    <location>
        <begin position="33"/>
        <end position="46"/>
    </location>
</feature>
<dbReference type="OMA" id="CSLRIWK"/>
<feature type="region of interest" description="Disordered" evidence="6">
    <location>
        <begin position="179"/>
        <end position="212"/>
    </location>
</feature>
<keyword evidence="4" id="KW-0539">Nucleus</keyword>
<keyword evidence="8" id="KW-1185">Reference proteome</keyword>
<reference evidence="7 8" key="1">
    <citation type="submission" date="2019-07" db="EMBL/GenBank/DDBJ databases">
        <title>Genomes of Cafeteria roenbergensis.</title>
        <authorList>
            <person name="Fischer M.G."/>
            <person name="Hackl T."/>
            <person name="Roman M."/>
        </authorList>
    </citation>
    <scope>NUCLEOTIDE SEQUENCE [LARGE SCALE GENOMIC DNA]</scope>
    <source>
        <strain evidence="7 8">BVI</strain>
    </source>
</reference>
<dbReference type="PROSITE" id="PS50294">
    <property type="entry name" value="WD_REPEATS_REGION"/>
    <property type="match status" value="3"/>
</dbReference>
<evidence type="ECO:0000256" key="2">
    <source>
        <dbReference type="ARBA" id="ARBA00022574"/>
    </source>
</evidence>
<keyword evidence="2 5" id="KW-0853">WD repeat</keyword>
<feature type="compositionally biased region" description="Low complexity" evidence="6">
    <location>
        <begin position="200"/>
        <end position="212"/>
    </location>
</feature>
<comment type="subcellular location">
    <subcellularLocation>
        <location evidence="1">Nucleus</location>
    </subcellularLocation>
</comment>
<evidence type="ECO:0000256" key="6">
    <source>
        <dbReference type="SAM" id="MobiDB-lite"/>
    </source>
</evidence>
<feature type="repeat" description="WD" evidence="5">
    <location>
        <begin position="138"/>
        <end position="171"/>
    </location>
</feature>
<dbReference type="InterPro" id="IPR036322">
    <property type="entry name" value="WD40_repeat_dom_sf"/>
</dbReference>
<dbReference type="Pfam" id="PF00400">
    <property type="entry name" value="WD40"/>
    <property type="match status" value="4"/>
</dbReference>
<feature type="compositionally biased region" description="Basic and acidic residues" evidence="6">
    <location>
        <begin position="60"/>
        <end position="74"/>
    </location>
</feature>
<feature type="repeat" description="WD" evidence="5">
    <location>
        <begin position="249"/>
        <end position="290"/>
    </location>
</feature>
<evidence type="ECO:0000256" key="3">
    <source>
        <dbReference type="ARBA" id="ARBA00022737"/>
    </source>
</evidence>
<dbReference type="PANTHER" id="PTHR19865:SF0">
    <property type="entry name" value="U3 SMALL NUCLEOLAR RNA-INTERACTING PROTEIN 2"/>
    <property type="match status" value="1"/>
</dbReference>
<dbReference type="PANTHER" id="PTHR19865">
    <property type="entry name" value="U3 SMALL NUCLEOLAR RNA INTERACTING PROTEIN 2"/>
    <property type="match status" value="1"/>
</dbReference>
<feature type="compositionally biased region" description="Basic residues" evidence="6">
    <location>
        <begin position="1"/>
        <end position="11"/>
    </location>
</feature>
<dbReference type="GO" id="GO:0032040">
    <property type="term" value="C:small-subunit processome"/>
    <property type="evidence" value="ECO:0007669"/>
    <property type="project" value="TreeGrafter"/>
</dbReference>
<name>A0A5A8C8E8_CAFRO</name>
<dbReference type="InterPro" id="IPR001680">
    <property type="entry name" value="WD40_rpt"/>
</dbReference>
<feature type="compositionally biased region" description="Basic and acidic residues" evidence="6">
    <location>
        <begin position="185"/>
        <end position="199"/>
    </location>
</feature>
<keyword evidence="3" id="KW-0677">Repeat</keyword>
<dbReference type="SMART" id="SM00320">
    <property type="entry name" value="WD40"/>
    <property type="match status" value="7"/>
</dbReference>
<dbReference type="SUPFAM" id="SSF50978">
    <property type="entry name" value="WD40 repeat-like"/>
    <property type="match status" value="1"/>
</dbReference>
<sequence>MSSRAAKRPRGGKGADGGSRGSEAASGARAGLEWDDDEVSSDDDFDTAGGRHGRAGATGRGEDEVHDAESETADAKRLRLAREYIARLTSKSGSQGGVEDALAEDVAAANAASGSGSKTRFVAALMSRADLSGETRFLKGHDLSATAVAVTADGQTVYSASKDCSVIQWDMAAGTRRRWAGRRRTREDVQRAAERKRSAEASAAGAGRASSAGGGALEALARDGMGAAAGVSAGAVALRTGETGKGYGIEGHWGQVLALAVSHDGKHVVSAGRDWLVRVWDPEEGRVRKTLRGHGGPITGLAFEGKGSRVYSSSEDRTVKGWDCETGSFAETLFGHSTGAMAVVQLRGGRMGSAGGQDRTVRVWKLEAETQLVFKAPGSVMSLDAIASTLGGRAFVTGGHDGALHLWSTERKKPVSVARSAHGEGNGITALTGLWGTDLVASGSCDGWIRLWHVRQRGSAGPEEEDEDEAAAAAAAAAARGPHPAGEWQSFGMFQEVARAPARGFVNGLSFSGDGSTLVAAVGSEHRMGRWTRVAGAKPGIVVVKLPSGIAAAINPALARATA</sequence>
<organism evidence="7 8">
    <name type="scientific">Cafeteria roenbergensis</name>
    <name type="common">Marine flagellate</name>
    <dbReference type="NCBI Taxonomy" id="33653"/>
    <lineage>
        <taxon>Eukaryota</taxon>
        <taxon>Sar</taxon>
        <taxon>Stramenopiles</taxon>
        <taxon>Bigyra</taxon>
        <taxon>Opalozoa</taxon>
        <taxon>Bicosoecida</taxon>
        <taxon>Cafeteriaceae</taxon>
        <taxon>Cafeteria</taxon>
    </lineage>
</organism>
<evidence type="ECO:0000313" key="8">
    <source>
        <dbReference type="Proteomes" id="UP000323011"/>
    </source>
</evidence>
<dbReference type="InterPro" id="IPR039241">
    <property type="entry name" value="Rrp9-like"/>
</dbReference>
<dbReference type="GO" id="GO:0034511">
    <property type="term" value="F:U3 snoRNA binding"/>
    <property type="evidence" value="ECO:0007669"/>
    <property type="project" value="InterPro"/>
</dbReference>
<protein>
    <recommendedName>
        <fullName evidence="9">Anaphase-promoting complex subunit 4 WD40 domain-containing protein</fullName>
    </recommendedName>
</protein>
<dbReference type="PROSITE" id="PS50082">
    <property type="entry name" value="WD_REPEATS_2"/>
    <property type="match status" value="4"/>
</dbReference>
<evidence type="ECO:0008006" key="9">
    <source>
        <dbReference type="Google" id="ProtNLM"/>
    </source>
</evidence>
<dbReference type="Gene3D" id="2.130.10.10">
    <property type="entry name" value="YVTN repeat-like/Quinoprotein amine dehydrogenase"/>
    <property type="match status" value="2"/>
</dbReference>
<gene>
    <name evidence="7" type="ORF">FNF29_06348</name>
</gene>
<dbReference type="EMBL" id="VLTN01000048">
    <property type="protein sequence ID" value="KAA0148874.1"/>
    <property type="molecule type" value="Genomic_DNA"/>
</dbReference>
<dbReference type="Proteomes" id="UP000323011">
    <property type="component" value="Unassembled WGS sequence"/>
</dbReference>
<feature type="repeat" description="WD" evidence="5">
    <location>
        <begin position="333"/>
        <end position="374"/>
    </location>
</feature>